<dbReference type="GO" id="GO:0004540">
    <property type="term" value="F:RNA nuclease activity"/>
    <property type="evidence" value="ECO:0007669"/>
    <property type="project" value="InterPro"/>
</dbReference>
<evidence type="ECO:0000256" key="7">
    <source>
        <dbReference type="ARBA" id="ARBA00022801"/>
    </source>
</evidence>
<name>A0A1A9VKH2_GLOAU</name>
<keyword evidence="16" id="KW-1185">Reference proteome</keyword>
<comment type="cofactor">
    <cofactor evidence="1">
        <name>Mg(2+)</name>
        <dbReference type="ChEBI" id="CHEBI:18420"/>
    </cofactor>
</comment>
<dbReference type="EnsemblMetazoa" id="GAUT039775-RA">
    <property type="protein sequence ID" value="GAUT039775-PA"/>
    <property type="gene ID" value="GAUT039775"/>
</dbReference>
<evidence type="ECO:0000256" key="1">
    <source>
        <dbReference type="ARBA" id="ARBA00001946"/>
    </source>
</evidence>
<keyword evidence="12" id="KW-0732">Signal</keyword>
<dbReference type="Pfam" id="PF01297">
    <property type="entry name" value="ZnuA"/>
    <property type="match status" value="1"/>
</dbReference>
<dbReference type="InterPro" id="IPR019307">
    <property type="entry name" value="RNA-bd_AU-1/RNase_E/G"/>
</dbReference>
<evidence type="ECO:0000313" key="16">
    <source>
        <dbReference type="Proteomes" id="UP000078200"/>
    </source>
</evidence>
<dbReference type="InterPro" id="IPR012340">
    <property type="entry name" value="NA-bd_OB-fold"/>
</dbReference>
<keyword evidence="6" id="KW-0255">Endonuclease</keyword>
<comment type="similarity">
    <text evidence="2">Belongs to the RNase E/G family.</text>
</comment>
<dbReference type="SUPFAM" id="SSF53807">
    <property type="entry name" value="Helical backbone' metal receptor"/>
    <property type="match status" value="1"/>
</dbReference>
<proteinExistence type="inferred from homology"/>
<comment type="function">
    <text evidence="10">Involved in intercistronic processing of primary transcripts from chloroplast operons. The endonucleolytic activity of the enzyme depends on the number of phosphates at the 5' end, is inhibited by structured RNA, and preferentially cleaves A/U-rich sequences.</text>
</comment>
<evidence type="ECO:0000259" key="14">
    <source>
        <dbReference type="Pfam" id="PF20833"/>
    </source>
</evidence>
<keyword evidence="7" id="KW-0378">Hydrolase</keyword>
<evidence type="ECO:0000256" key="6">
    <source>
        <dbReference type="ARBA" id="ARBA00022759"/>
    </source>
</evidence>
<keyword evidence="11" id="KW-0175">Coiled coil</keyword>
<keyword evidence="9" id="KW-0694">RNA-binding</keyword>
<dbReference type="STRING" id="7395.A0A1A9VKH2"/>
<evidence type="ECO:0000256" key="9">
    <source>
        <dbReference type="ARBA" id="ARBA00022884"/>
    </source>
</evidence>
<dbReference type="GO" id="GO:0046872">
    <property type="term" value="F:metal ion binding"/>
    <property type="evidence" value="ECO:0007669"/>
    <property type="project" value="UniProtKB-KW"/>
</dbReference>
<dbReference type="PANTHER" id="PTHR30001:SF1">
    <property type="entry name" value="RIBONUCLEASE E_G-LIKE PROTEIN, CHLOROPLASTIC"/>
    <property type="match status" value="1"/>
</dbReference>
<accession>A0A1A9VKH2</accession>
<feature type="chain" id="PRO_5008399453" evidence="12">
    <location>
        <begin position="21"/>
        <end position="725"/>
    </location>
</feature>
<protein>
    <submittedName>
        <fullName evidence="15">Uncharacterized protein</fullName>
    </submittedName>
</protein>
<dbReference type="GO" id="GO:0006364">
    <property type="term" value="P:rRNA processing"/>
    <property type="evidence" value="ECO:0007669"/>
    <property type="project" value="TreeGrafter"/>
</dbReference>
<keyword evidence="3" id="KW-0963">Cytoplasm</keyword>
<dbReference type="Pfam" id="PF20833">
    <property type="entry name" value="RNase_E_G_Thio"/>
    <property type="match status" value="1"/>
</dbReference>
<dbReference type="GO" id="GO:0004519">
    <property type="term" value="F:endonuclease activity"/>
    <property type="evidence" value="ECO:0007669"/>
    <property type="project" value="UniProtKB-KW"/>
</dbReference>
<dbReference type="GO" id="GO:0030001">
    <property type="term" value="P:metal ion transport"/>
    <property type="evidence" value="ECO:0007669"/>
    <property type="project" value="InterPro"/>
</dbReference>
<evidence type="ECO:0000259" key="13">
    <source>
        <dbReference type="Pfam" id="PF10150"/>
    </source>
</evidence>
<dbReference type="Pfam" id="PF10150">
    <property type="entry name" value="RNase_E_G"/>
    <property type="match status" value="1"/>
</dbReference>
<dbReference type="Gene3D" id="3.40.1260.20">
    <property type="entry name" value="Ribonuclease E, catalytic domain"/>
    <property type="match status" value="1"/>
</dbReference>
<dbReference type="Proteomes" id="UP000078200">
    <property type="component" value="Unassembled WGS sequence"/>
</dbReference>
<keyword evidence="5" id="KW-0479">Metal-binding</keyword>
<dbReference type="InterPro" id="IPR006127">
    <property type="entry name" value="ZnuA-like"/>
</dbReference>
<dbReference type="NCBIfam" id="TIGR00757">
    <property type="entry name" value="RNaseEG"/>
    <property type="match status" value="1"/>
</dbReference>
<keyword evidence="8" id="KW-0460">Magnesium</keyword>
<feature type="domain" description="RNA-binding protein AU-1/Ribonuclease E/G" evidence="13">
    <location>
        <begin position="309"/>
        <end position="578"/>
    </location>
</feature>
<dbReference type="GO" id="GO:0016787">
    <property type="term" value="F:hydrolase activity"/>
    <property type="evidence" value="ECO:0007669"/>
    <property type="project" value="UniProtKB-KW"/>
</dbReference>
<dbReference type="GO" id="GO:0003723">
    <property type="term" value="F:RNA binding"/>
    <property type="evidence" value="ECO:0007669"/>
    <property type="project" value="UniProtKB-KW"/>
</dbReference>
<dbReference type="Gene3D" id="3.40.50.1980">
    <property type="entry name" value="Nitrogenase molybdenum iron protein domain"/>
    <property type="match status" value="1"/>
</dbReference>
<evidence type="ECO:0000256" key="3">
    <source>
        <dbReference type="ARBA" id="ARBA00022490"/>
    </source>
</evidence>
<evidence type="ECO:0000256" key="11">
    <source>
        <dbReference type="SAM" id="Coils"/>
    </source>
</evidence>
<keyword evidence="4" id="KW-0540">Nuclease</keyword>
<dbReference type="GO" id="GO:0005737">
    <property type="term" value="C:cytoplasm"/>
    <property type="evidence" value="ECO:0007669"/>
    <property type="project" value="TreeGrafter"/>
</dbReference>
<dbReference type="AlphaFoldDB" id="A0A1A9VKH2"/>
<feature type="coiled-coil region" evidence="11">
    <location>
        <begin position="159"/>
        <end position="186"/>
    </location>
</feature>
<dbReference type="PANTHER" id="PTHR30001">
    <property type="entry name" value="RIBONUCLEASE"/>
    <property type="match status" value="1"/>
</dbReference>
<evidence type="ECO:0000256" key="2">
    <source>
        <dbReference type="ARBA" id="ARBA00005522"/>
    </source>
</evidence>
<dbReference type="InterPro" id="IPR048583">
    <property type="entry name" value="RNase_E_G_thioredoxin-like"/>
</dbReference>
<dbReference type="InterPro" id="IPR004659">
    <property type="entry name" value="RNase_E/G"/>
</dbReference>
<evidence type="ECO:0000256" key="4">
    <source>
        <dbReference type="ARBA" id="ARBA00022722"/>
    </source>
</evidence>
<feature type="signal peptide" evidence="12">
    <location>
        <begin position="1"/>
        <end position="20"/>
    </location>
</feature>
<evidence type="ECO:0000313" key="15">
    <source>
        <dbReference type="EnsemblMetazoa" id="GAUT039775-PA"/>
    </source>
</evidence>
<evidence type="ECO:0000256" key="12">
    <source>
        <dbReference type="SAM" id="SignalP"/>
    </source>
</evidence>
<reference evidence="15" key="1">
    <citation type="submission" date="2020-05" db="UniProtKB">
        <authorList>
            <consortium name="EnsemblMetazoa"/>
        </authorList>
    </citation>
    <scope>IDENTIFICATION</scope>
    <source>
        <strain evidence="15">TTRI</strain>
    </source>
</reference>
<dbReference type="Gene3D" id="2.40.50.140">
    <property type="entry name" value="Nucleic acid-binding proteins"/>
    <property type="match status" value="1"/>
</dbReference>
<feature type="domain" description="RNase E/G thioredoxin-like" evidence="14">
    <location>
        <begin position="591"/>
        <end position="673"/>
    </location>
</feature>
<evidence type="ECO:0000256" key="5">
    <source>
        <dbReference type="ARBA" id="ARBA00022723"/>
    </source>
</evidence>
<evidence type="ECO:0000256" key="8">
    <source>
        <dbReference type="ARBA" id="ARBA00022842"/>
    </source>
</evidence>
<organism evidence="15 16">
    <name type="scientific">Glossina austeni</name>
    <name type="common">Savannah tsetse fly</name>
    <dbReference type="NCBI Taxonomy" id="7395"/>
    <lineage>
        <taxon>Eukaryota</taxon>
        <taxon>Metazoa</taxon>
        <taxon>Ecdysozoa</taxon>
        <taxon>Arthropoda</taxon>
        <taxon>Hexapoda</taxon>
        <taxon>Insecta</taxon>
        <taxon>Pterygota</taxon>
        <taxon>Neoptera</taxon>
        <taxon>Endopterygota</taxon>
        <taxon>Diptera</taxon>
        <taxon>Brachycera</taxon>
        <taxon>Muscomorpha</taxon>
        <taxon>Hippoboscoidea</taxon>
        <taxon>Glossinidae</taxon>
        <taxon>Glossina</taxon>
    </lineage>
</organism>
<evidence type="ECO:0000256" key="10">
    <source>
        <dbReference type="ARBA" id="ARBA00023436"/>
    </source>
</evidence>
<sequence>MRHLLAFFLLLSFALYYNIAFSSNLKVVATIKPIHSLVASVTEGILEPELLGYATSAHNYILKPSDASNLESSDVIFYTDDNLETFVQTFAKNNKELVQLSQVINLLPARPHSFSRKITNTQDEKDLHIWLSPENAKSMILFISATLSNIDKENSHRYNSNATKAIKKIDQEVKEIVKELNDFKNQKYIVTHDAYQYFEKYFGLNHPNAILSIEEDSYIDYFNIPEKEKETIFEGYSNDDFTEEASANVSSDSVASKDVNELGSGFVREVPLYKKYKLQDVISVNQKVLVQLTKEERGNKGASFTTYITLVSRYCVFMPNSMSKGGVSRRIEDANVRKQLKDILSSINLPKRSGLIVRTVGSGKDKKEIEQDYNYLSSLWQSIQKNAFSVNAPSLIYNEADVIMRSVRDFCSDGIEVIVSGKEAFEAVRQYTKNALKGSKLRYRLYRGSIPIFTYYGIEDQISELYSNRVELPSGGSLVITLTEAFVSIDVNSGKMTGEDSIEETAYRTNMEAVPEISRQVNLRGLSGLIVVDFIDMLKYQYCRAVESAIKQAFKDDKAKVQFSYINDFGLMVFSRQRIKPNIQEINTTECLHCKGIGRVKSNEVIVASILRDLQHIAHRNQNKSFDLVAHSAVIAHIFNNKRNTVSTIEKEFNITLNISIDNSLDANTFVLKQGDDVNSNGYKPLQNSGYQIEDSSNEEVDNSNKLRGNFWLTKWLSRFLSSNN</sequence>
<dbReference type="VEuPathDB" id="VectorBase:GAUT039775"/>